<keyword evidence="3" id="KW-1185">Reference proteome</keyword>
<organism evidence="2 3">
    <name type="scientific">Carya illinoinensis</name>
    <name type="common">Pecan</name>
    <dbReference type="NCBI Taxonomy" id="32201"/>
    <lineage>
        <taxon>Eukaryota</taxon>
        <taxon>Viridiplantae</taxon>
        <taxon>Streptophyta</taxon>
        <taxon>Embryophyta</taxon>
        <taxon>Tracheophyta</taxon>
        <taxon>Spermatophyta</taxon>
        <taxon>Magnoliopsida</taxon>
        <taxon>eudicotyledons</taxon>
        <taxon>Gunneridae</taxon>
        <taxon>Pentapetalae</taxon>
        <taxon>rosids</taxon>
        <taxon>fabids</taxon>
        <taxon>Fagales</taxon>
        <taxon>Juglandaceae</taxon>
        <taxon>Carya</taxon>
    </lineage>
</organism>
<reference evidence="2" key="1">
    <citation type="submission" date="2020-12" db="EMBL/GenBank/DDBJ databases">
        <title>WGS assembly of Carya illinoinensis cv. Pawnee.</title>
        <authorList>
            <person name="Platts A."/>
            <person name="Shu S."/>
            <person name="Wright S."/>
            <person name="Barry K."/>
            <person name="Edger P."/>
            <person name="Pires J.C."/>
            <person name="Schmutz J."/>
        </authorList>
    </citation>
    <scope>NUCLEOTIDE SEQUENCE</scope>
    <source>
        <tissue evidence="2">Leaf</tissue>
    </source>
</reference>
<keyword evidence="1" id="KW-0472">Membrane</keyword>
<dbReference type="EMBL" id="CM031818">
    <property type="protein sequence ID" value="KAG6639018.1"/>
    <property type="molecule type" value="Genomic_DNA"/>
</dbReference>
<sequence>MNCQFFIIQKGIHIVCSVLFMLFMNGGALDKIPFKSRLSAIAKSEKITSILPLYFHNPPFWHELIMIKKLLLGTKVDEADLLLYAAQEWMNHFLTLHCITLHYSDYDELCESR</sequence>
<accession>A0A8T1PA32</accession>
<dbReference type="AlphaFoldDB" id="A0A8T1PA32"/>
<proteinExistence type="predicted"/>
<evidence type="ECO:0000313" key="3">
    <source>
        <dbReference type="Proteomes" id="UP000811609"/>
    </source>
</evidence>
<gene>
    <name evidence="2" type="ORF">CIPAW_10G071500</name>
</gene>
<name>A0A8T1PA32_CARIL</name>
<feature type="transmembrane region" description="Helical" evidence="1">
    <location>
        <begin position="12"/>
        <end position="29"/>
    </location>
</feature>
<evidence type="ECO:0000256" key="1">
    <source>
        <dbReference type="SAM" id="Phobius"/>
    </source>
</evidence>
<evidence type="ECO:0000313" key="2">
    <source>
        <dbReference type="EMBL" id="KAG6639018.1"/>
    </source>
</evidence>
<dbReference type="Proteomes" id="UP000811609">
    <property type="component" value="Chromosome 10"/>
</dbReference>
<protein>
    <submittedName>
        <fullName evidence="2">Uncharacterized protein</fullName>
    </submittedName>
</protein>
<comment type="caution">
    <text evidence="2">The sequence shown here is derived from an EMBL/GenBank/DDBJ whole genome shotgun (WGS) entry which is preliminary data.</text>
</comment>
<keyword evidence="1" id="KW-0812">Transmembrane</keyword>
<keyword evidence="1" id="KW-1133">Transmembrane helix</keyword>